<evidence type="ECO:0000313" key="1">
    <source>
        <dbReference type="EMBL" id="KAI9920130.1"/>
    </source>
</evidence>
<reference evidence="1 2" key="1">
    <citation type="journal article" date="2022" name="bioRxiv">
        <title>The genome of the oomycete Peronosclerospora sorghi, a cosmopolitan pathogen of maize and sorghum, is inflated with dispersed pseudogenes.</title>
        <authorList>
            <person name="Fletcher K."/>
            <person name="Martin F."/>
            <person name="Isakeit T."/>
            <person name="Cavanaugh K."/>
            <person name="Magill C."/>
            <person name="Michelmore R."/>
        </authorList>
    </citation>
    <scope>NUCLEOTIDE SEQUENCE [LARGE SCALE GENOMIC DNA]</scope>
    <source>
        <strain evidence="1">P6</strain>
    </source>
</reference>
<gene>
    <name evidence="1" type="ORF">PsorP6_015371</name>
</gene>
<name>A0ACC0WN74_9STRA</name>
<protein>
    <submittedName>
        <fullName evidence="1">Uncharacterized protein</fullName>
    </submittedName>
</protein>
<keyword evidence="2" id="KW-1185">Reference proteome</keyword>
<comment type="caution">
    <text evidence="1">The sequence shown here is derived from an EMBL/GenBank/DDBJ whole genome shotgun (WGS) entry which is preliminary data.</text>
</comment>
<accession>A0ACC0WN74</accession>
<dbReference type="EMBL" id="CM047589">
    <property type="protein sequence ID" value="KAI9920130.1"/>
    <property type="molecule type" value="Genomic_DNA"/>
</dbReference>
<dbReference type="Proteomes" id="UP001163321">
    <property type="component" value="Chromosome 10"/>
</dbReference>
<organism evidence="1 2">
    <name type="scientific">Peronosclerospora sorghi</name>
    <dbReference type="NCBI Taxonomy" id="230839"/>
    <lineage>
        <taxon>Eukaryota</taxon>
        <taxon>Sar</taxon>
        <taxon>Stramenopiles</taxon>
        <taxon>Oomycota</taxon>
        <taxon>Peronosporomycetes</taxon>
        <taxon>Peronosporales</taxon>
        <taxon>Peronosporaceae</taxon>
        <taxon>Peronosclerospora</taxon>
    </lineage>
</organism>
<sequence length="183" mass="21776">MRLLTRGLRVGFPLFSNCKTPWLFQCCQGLRDYPIKVLCRNHKFFRKAEGKYYEVEREWNLGIVLKPSEVKSLRDRNVDLTTAYGAFYKHELYLHNMNIPVWRQGLIGKPDPTRVRKLLANRSELKKLEAFANRPNAQLIPMRIEVGITGWIKVVMAACFRRGQIDNRRRDDQREIKRQLRDW</sequence>
<proteinExistence type="predicted"/>
<evidence type="ECO:0000313" key="2">
    <source>
        <dbReference type="Proteomes" id="UP001163321"/>
    </source>
</evidence>